<keyword evidence="4" id="KW-0496">Mitochondrion</keyword>
<dbReference type="InterPro" id="IPR052008">
    <property type="entry name" value="Mitoribosomal_protein_bL33"/>
</dbReference>
<protein>
    <recommendedName>
        <fullName evidence="6">Large ribosomal subunit protein bL33m</fullName>
    </recommendedName>
    <alternativeName>
        <fullName evidence="7">39S ribosomal protein L33, mitochondrial</fullName>
    </alternativeName>
</protein>
<dbReference type="PANTHER" id="PTHR47037:SF1">
    <property type="entry name" value="LARGE RIBOSOMAL SUBUNIT PROTEIN BL33M"/>
    <property type="match status" value="1"/>
</dbReference>
<dbReference type="AlphaFoldDB" id="A0A6P8YLW6"/>
<dbReference type="GO" id="GO:1990904">
    <property type="term" value="C:ribonucleoprotein complex"/>
    <property type="evidence" value="ECO:0007669"/>
    <property type="project" value="UniProtKB-KW"/>
</dbReference>
<proteinExistence type="inferred from homology"/>
<keyword evidence="8" id="KW-1185">Reference proteome</keyword>
<dbReference type="GeneID" id="117643372"/>
<accession>A0A6P8YLW6</accession>
<sequence>MLLTTLLRAKVKTKHVMVMCESVATGHRINLLRERTADKMEFIRYDPLINQDSLYKEIKKIKSVKIVLKAQKEEPNVALLNEI</sequence>
<evidence type="ECO:0000256" key="3">
    <source>
        <dbReference type="ARBA" id="ARBA00022980"/>
    </source>
</evidence>
<dbReference type="InterPro" id="IPR038584">
    <property type="entry name" value="Ribosomal_bL33_sf"/>
</dbReference>
<dbReference type="PANTHER" id="PTHR47037">
    <property type="entry name" value="39S RIBOSOMAL PROTEIN L33, MITOCHONDRIAL"/>
    <property type="match status" value="1"/>
</dbReference>
<dbReference type="FunCoup" id="A0A6P8YLW6">
    <property type="interactions" value="366"/>
</dbReference>
<name>A0A6P8YLW6_THRPL</name>
<dbReference type="CTD" id="9553"/>
<evidence type="ECO:0000256" key="5">
    <source>
        <dbReference type="ARBA" id="ARBA00023274"/>
    </source>
</evidence>
<gene>
    <name evidence="9" type="primary">LOC117643372</name>
</gene>
<keyword evidence="5" id="KW-0687">Ribonucleoprotein</keyword>
<organism evidence="9">
    <name type="scientific">Thrips palmi</name>
    <name type="common">Melon thrips</name>
    <dbReference type="NCBI Taxonomy" id="161013"/>
    <lineage>
        <taxon>Eukaryota</taxon>
        <taxon>Metazoa</taxon>
        <taxon>Ecdysozoa</taxon>
        <taxon>Arthropoda</taxon>
        <taxon>Hexapoda</taxon>
        <taxon>Insecta</taxon>
        <taxon>Pterygota</taxon>
        <taxon>Neoptera</taxon>
        <taxon>Paraneoptera</taxon>
        <taxon>Thysanoptera</taxon>
        <taxon>Terebrantia</taxon>
        <taxon>Thripoidea</taxon>
        <taxon>Thripidae</taxon>
        <taxon>Thrips</taxon>
    </lineage>
</organism>
<dbReference type="InParanoid" id="A0A6P8YLW6"/>
<dbReference type="InterPro" id="IPR011332">
    <property type="entry name" value="Ribosomal_zn-bd"/>
</dbReference>
<dbReference type="GO" id="GO:0006412">
    <property type="term" value="P:translation"/>
    <property type="evidence" value="ECO:0007669"/>
    <property type="project" value="InterPro"/>
</dbReference>
<dbReference type="GO" id="GO:0005840">
    <property type="term" value="C:ribosome"/>
    <property type="evidence" value="ECO:0007669"/>
    <property type="project" value="UniProtKB-KW"/>
</dbReference>
<dbReference type="RefSeq" id="XP_034238110.1">
    <property type="nucleotide sequence ID" value="XM_034382219.1"/>
</dbReference>
<reference evidence="9" key="1">
    <citation type="submission" date="2025-08" db="UniProtKB">
        <authorList>
            <consortium name="RefSeq"/>
        </authorList>
    </citation>
    <scope>IDENTIFICATION</scope>
    <source>
        <tissue evidence="9">Total insect</tissue>
    </source>
</reference>
<comment type="similarity">
    <text evidence="2">Belongs to the bacterial ribosomal protein bL33 family.</text>
</comment>
<evidence type="ECO:0000256" key="4">
    <source>
        <dbReference type="ARBA" id="ARBA00023128"/>
    </source>
</evidence>
<dbReference type="Gene3D" id="2.20.28.120">
    <property type="entry name" value="Ribosomal protein L33"/>
    <property type="match status" value="1"/>
</dbReference>
<dbReference type="Proteomes" id="UP000515158">
    <property type="component" value="Unplaced"/>
</dbReference>
<dbReference type="SUPFAM" id="SSF57829">
    <property type="entry name" value="Zn-binding ribosomal proteins"/>
    <property type="match status" value="1"/>
</dbReference>
<evidence type="ECO:0000256" key="1">
    <source>
        <dbReference type="ARBA" id="ARBA00004173"/>
    </source>
</evidence>
<comment type="subcellular location">
    <subcellularLocation>
        <location evidence="1">Mitochondrion</location>
    </subcellularLocation>
</comment>
<evidence type="ECO:0000256" key="7">
    <source>
        <dbReference type="ARBA" id="ARBA00035436"/>
    </source>
</evidence>
<dbReference type="OrthoDB" id="275534at2759"/>
<dbReference type="GO" id="GO:0005739">
    <property type="term" value="C:mitochondrion"/>
    <property type="evidence" value="ECO:0007669"/>
    <property type="project" value="UniProtKB-SubCell"/>
</dbReference>
<evidence type="ECO:0000256" key="6">
    <source>
        <dbReference type="ARBA" id="ARBA00035275"/>
    </source>
</evidence>
<evidence type="ECO:0000313" key="8">
    <source>
        <dbReference type="Proteomes" id="UP000515158"/>
    </source>
</evidence>
<evidence type="ECO:0000313" key="9">
    <source>
        <dbReference type="RefSeq" id="XP_034238110.1"/>
    </source>
</evidence>
<keyword evidence="3 9" id="KW-0689">Ribosomal protein</keyword>
<evidence type="ECO:0000256" key="2">
    <source>
        <dbReference type="ARBA" id="ARBA00007596"/>
    </source>
</evidence>
<dbReference type="KEGG" id="tpal:117643372"/>